<dbReference type="Pfam" id="PF14588">
    <property type="entry name" value="YjgF_endoribonc"/>
    <property type="match status" value="1"/>
</dbReference>
<dbReference type="PANTHER" id="PTHR43760:SF1">
    <property type="entry name" value="ENDORIBONUCLEASE L-PSP_CHORISMATE MUTASE-LIKE DOMAIN-CONTAINING PROTEIN"/>
    <property type="match status" value="1"/>
</dbReference>
<dbReference type="PANTHER" id="PTHR43760">
    <property type="entry name" value="ENDORIBONUCLEASE-RELATED"/>
    <property type="match status" value="1"/>
</dbReference>
<comment type="caution">
    <text evidence="2">The sequence shown here is derived from an EMBL/GenBank/DDBJ whole genome shotgun (WGS) entry which is preliminary data.</text>
</comment>
<evidence type="ECO:0000313" key="2">
    <source>
        <dbReference type="EMBL" id="GAK46362.1"/>
    </source>
</evidence>
<dbReference type="RefSeq" id="WP_045448879.1">
    <property type="nucleotide sequence ID" value="NZ_BBIO01000018.1"/>
</dbReference>
<proteinExistence type="predicted"/>
<evidence type="ECO:0000259" key="1">
    <source>
        <dbReference type="Pfam" id="PF14588"/>
    </source>
</evidence>
<dbReference type="eggNOG" id="COG0251">
    <property type="taxonomic scope" value="Bacteria"/>
</dbReference>
<gene>
    <name evidence="2" type="ORF">M2A_2861</name>
</gene>
<feature type="domain" description="Endoribonuclease L-PSP/chorismate mutase-like" evidence="1">
    <location>
        <begin position="11"/>
        <end position="149"/>
    </location>
</feature>
<keyword evidence="3" id="KW-1185">Reference proteome</keyword>
<reference evidence="2 3" key="1">
    <citation type="submission" date="2014-07" db="EMBL/GenBank/DDBJ databases">
        <title>Tepidicaulis marinum gen. nov., sp. nov., a novel marine bacterium denitrifying nitrate to nitrous oxide strictly under microaerobic conditions.</title>
        <authorList>
            <person name="Takeuchi M."/>
            <person name="Yamagishi T."/>
            <person name="Kamagata Y."/>
            <person name="Oshima K."/>
            <person name="Hattori M."/>
            <person name="Katayama T."/>
            <person name="Hanada S."/>
            <person name="Tamaki H."/>
            <person name="Marumo K."/>
            <person name="Maeda H."/>
            <person name="Nedachi M."/>
            <person name="Iwasaki W."/>
            <person name="Suwa Y."/>
            <person name="Sakata S."/>
        </authorList>
    </citation>
    <scope>NUCLEOTIDE SEQUENCE [LARGE SCALE GENOMIC DNA]</scope>
    <source>
        <strain evidence="2 3">MA2</strain>
    </source>
</reference>
<dbReference type="CDD" id="cd02199">
    <property type="entry name" value="YjgF_YER057c_UK114_like_1"/>
    <property type="match status" value="1"/>
</dbReference>
<name>A0A081BE94_9HYPH</name>
<dbReference type="SUPFAM" id="SSF55298">
    <property type="entry name" value="YjgF-like"/>
    <property type="match status" value="1"/>
</dbReference>
<protein>
    <submittedName>
        <fullName evidence="2">Endoribonuclease L-PSP</fullName>
    </submittedName>
</protein>
<dbReference type="EMBL" id="BBIO01000018">
    <property type="protein sequence ID" value="GAK46362.1"/>
    <property type="molecule type" value="Genomic_DNA"/>
</dbReference>
<dbReference type="InterPro" id="IPR013813">
    <property type="entry name" value="Endoribo_LPSP/chorism_mut-like"/>
</dbReference>
<sequence length="160" mass="16524">MAGPATSDEIEKRLSNLGIALPAPSGAAGNYVPYVISGQQLFISGQVPLSPEGLKFQGKVGDAFSLEEGQEAARLCAINILAQAKAACGGDLARLRRCVKLSGFVNSTPDFDQQPAVINGASDLMVAVLGEAGRHARTAVSAANLPFNVAVEIDAIFEIA</sequence>
<organism evidence="2 3">
    <name type="scientific">Tepidicaulis marinus</name>
    <dbReference type="NCBI Taxonomy" id="1333998"/>
    <lineage>
        <taxon>Bacteria</taxon>
        <taxon>Pseudomonadati</taxon>
        <taxon>Pseudomonadota</taxon>
        <taxon>Alphaproteobacteria</taxon>
        <taxon>Hyphomicrobiales</taxon>
        <taxon>Parvibaculaceae</taxon>
        <taxon>Tepidicaulis</taxon>
    </lineage>
</organism>
<dbReference type="InterPro" id="IPR035959">
    <property type="entry name" value="RutC-like_sf"/>
</dbReference>
<dbReference type="Proteomes" id="UP000028702">
    <property type="component" value="Unassembled WGS sequence"/>
</dbReference>
<evidence type="ECO:0000313" key="3">
    <source>
        <dbReference type="Proteomes" id="UP000028702"/>
    </source>
</evidence>
<dbReference type="AlphaFoldDB" id="A0A081BE94"/>
<dbReference type="STRING" id="1333998.M2A_2861"/>
<accession>A0A081BE94</accession>
<dbReference type="Gene3D" id="3.30.1330.40">
    <property type="entry name" value="RutC-like"/>
    <property type="match status" value="1"/>
</dbReference>